<dbReference type="InterPro" id="IPR036397">
    <property type="entry name" value="RNaseH_sf"/>
</dbReference>
<dbReference type="EMBL" id="JABXXO010000003">
    <property type="protein sequence ID" value="KAF7783210.1"/>
    <property type="molecule type" value="Genomic_DNA"/>
</dbReference>
<dbReference type="PROSITE" id="PS50878">
    <property type="entry name" value="RT_POL"/>
    <property type="match status" value="1"/>
</dbReference>
<dbReference type="Proteomes" id="UP000629468">
    <property type="component" value="Unassembled WGS sequence"/>
</dbReference>
<comment type="caution">
    <text evidence="5">The sequence shown here is derived from an EMBL/GenBank/DDBJ whole genome shotgun (WGS) entry which is preliminary data.</text>
</comment>
<feature type="region of interest" description="Disordered" evidence="2">
    <location>
        <begin position="387"/>
        <end position="408"/>
    </location>
</feature>
<dbReference type="InterPro" id="IPR043502">
    <property type="entry name" value="DNA/RNA_pol_sf"/>
</dbReference>
<dbReference type="PANTHER" id="PTHR33481:SF1">
    <property type="entry name" value="ENDONUCLEASE_EXONUCLEASE_PHOSPHATASE DOMAIN-CONTAINING PROTEIN-RELATED"/>
    <property type="match status" value="1"/>
</dbReference>
<dbReference type="InterPro" id="IPR036691">
    <property type="entry name" value="Endo/exonu/phosph_ase_sf"/>
</dbReference>
<evidence type="ECO:0000313" key="5">
    <source>
        <dbReference type="EMBL" id="KAF7783210.1"/>
    </source>
</evidence>
<dbReference type="CDD" id="cd09276">
    <property type="entry name" value="Rnase_HI_RT_non_LTR"/>
    <property type="match status" value="1"/>
</dbReference>
<dbReference type="PROSITE" id="PS50879">
    <property type="entry name" value="RNASE_H_1"/>
    <property type="match status" value="1"/>
</dbReference>
<dbReference type="InterPro" id="IPR005135">
    <property type="entry name" value="Endo/exonuclease/phosphatase"/>
</dbReference>
<organism evidence="5 6">
    <name type="scientific">Agaricus bisporus var. burnettii</name>
    <dbReference type="NCBI Taxonomy" id="192524"/>
    <lineage>
        <taxon>Eukaryota</taxon>
        <taxon>Fungi</taxon>
        <taxon>Dikarya</taxon>
        <taxon>Basidiomycota</taxon>
        <taxon>Agaricomycotina</taxon>
        <taxon>Agaricomycetes</taxon>
        <taxon>Agaricomycetidae</taxon>
        <taxon>Agaricales</taxon>
        <taxon>Agaricineae</taxon>
        <taxon>Agaricaceae</taxon>
        <taxon>Agaricus</taxon>
    </lineage>
</organism>
<dbReference type="InterPro" id="IPR000477">
    <property type="entry name" value="RT_dom"/>
</dbReference>
<protein>
    <submittedName>
        <fullName evidence="5">Uncharacterized protein</fullName>
    </submittedName>
</protein>
<keyword evidence="1" id="KW-0175">Coiled coil</keyword>
<dbReference type="InterPro" id="IPR012337">
    <property type="entry name" value="RNaseH-like_sf"/>
</dbReference>
<dbReference type="Gene3D" id="3.60.10.10">
    <property type="entry name" value="Endonuclease/exonuclease/phosphatase"/>
    <property type="match status" value="1"/>
</dbReference>
<evidence type="ECO:0000259" key="4">
    <source>
        <dbReference type="PROSITE" id="PS50879"/>
    </source>
</evidence>
<evidence type="ECO:0000259" key="3">
    <source>
        <dbReference type="PROSITE" id="PS50878"/>
    </source>
</evidence>
<reference evidence="5 6" key="1">
    <citation type="journal article" name="Sci. Rep.">
        <title>Telomere-to-telomere assembled and centromere annotated genomes of the two main subspecies of the button mushroom Agaricus bisporus reveal especially polymorphic chromosome ends.</title>
        <authorList>
            <person name="Sonnenberg A.S.M."/>
            <person name="Sedaghat-Telgerd N."/>
            <person name="Lavrijssen B."/>
            <person name="Ohm R.A."/>
            <person name="Hendrickx P.M."/>
            <person name="Scholtmeijer K."/>
            <person name="Baars J.J.P."/>
            <person name="van Peer A."/>
        </authorList>
    </citation>
    <scope>NUCLEOTIDE SEQUENCE [LARGE SCALE GENOMIC DNA]</scope>
    <source>
        <strain evidence="5 6">H119_p4</strain>
    </source>
</reference>
<dbReference type="GO" id="GO:0004523">
    <property type="term" value="F:RNA-DNA hybrid ribonuclease activity"/>
    <property type="evidence" value="ECO:0007669"/>
    <property type="project" value="InterPro"/>
</dbReference>
<name>A0A8H7KKH4_AGABI</name>
<feature type="domain" description="RNase H type-1" evidence="4">
    <location>
        <begin position="989"/>
        <end position="1136"/>
    </location>
</feature>
<sequence length="1333" mass="152269">MNRSEAAHLDLINRNLGKNWDVICLQEPHITKYGNIRTPKHFRQVYPVSRGQEGTGKVRSAMWINNAINTNGWEIIEIPGTNDITAAKIKTVQGNVAIFNVYNPCDSNSTQTKLNNYLCNNRQEFYGAEDRHVVWCGDFNRHHPLWDRVEDVDLFIGQNRERTERFIEILAEHDMQMALPRDIPTLCTHRTKRYTRPDNVFVSRHLEDLILNCDVDASWRPPNTDHFPIITILELPASRIKTTPGKNFRMTDWECFRRVLEEKLGYTGYKEELETKEELEEAIEELTKILQETIEEVIPDTKISPYMKRWWTKELEALKKELNRTNRKALKVKYNMGDPIHAELRALKNAYADTIFTAKKKHWENFLEEAAEKEMWTANRYLTEPVGDGGSPRIPTLRTTGPNGSIMAHTTNEDKARILGESFFPKKPQLMGMADREYPEPHPARIEVSIDQVTANIARLSAHKAPGPDGIPNIVLQQAADLLAPPLANAFTASLNLGYQYSGWKTFTTVVLRKPGKPSYETPKAYRPIALLCTMAKLLTSIVTEEVSHAMEKHNDIPRTHYGGRPCRTTSDAVHHLVARIKEAWRKGLVVSVLYLDVEGAFPNAVTDRLIHNLRKRRVAAKYVEYVQAMLQDRRTRLRFDDFQSDPIRIDNGIGQGDPLSMLLYITYNADLLEIPNNLDEGAAGYVDDAYLLATAPDFKQTTRKLQKMMEREGGGFEWSTAHNSKFALDKLAITHFSPTENKGGLTERARARNERPQLELRGQSVEEAQMYKYLGVCIDNKLKWNEQLEKTVAKATKWALLFKRLARPAVGISQKLMRQLYLGVAVPKMTYALDVWYEPPYMKDGAKRRTGSVKALKKFTKIHRIAALAITGALSSTPNDILNAHAGLPPCHHLLESTCFRNTLRICTLPANNPVSRIAKEAYTHRAKRHQTNLYKLLHRFQLDPRKIEKIRPPAFTSADPIPFQKRIAKSREESINNEANNRPQDLQSPSYRVYSDGSGQNGKIGAAAVIYEGNKEKPSKINQYHLGSAEHHTTYDAEAVGALLAMHLVKELASLKGTPTNPARVTHYVDNQSIIRALNADKGGTGQHILDAYRRDCARAIGHGTVEIKLEWISAHSGVQGNEEVDTAAKEAAEGKSSEKKHLPAKCHMQLPHSKAAIKQAKMEELKKREKKEWKESPRYDRMNRIDDAYPYENFKKWREYMTRAQGSILTQIRSNHLPINTYLKRIKKRENDYCDKCLENTGQRLPETVNHFVLDCSAYDYERDIMKTKLGRANAFNLERLFKSEQGTRCLVDYLDATKRFRQSMGRFQILSSQQSYQDARKARAQTKNT</sequence>
<dbReference type="Gene3D" id="3.30.420.10">
    <property type="entry name" value="Ribonuclease H-like superfamily/Ribonuclease H"/>
    <property type="match status" value="1"/>
</dbReference>
<evidence type="ECO:0000313" key="6">
    <source>
        <dbReference type="Proteomes" id="UP000629468"/>
    </source>
</evidence>
<dbReference type="Pfam" id="PF00075">
    <property type="entry name" value="RNase_H"/>
    <property type="match status" value="1"/>
</dbReference>
<dbReference type="Pfam" id="PF14529">
    <property type="entry name" value="Exo_endo_phos_2"/>
    <property type="match status" value="1"/>
</dbReference>
<dbReference type="InterPro" id="IPR002156">
    <property type="entry name" value="RNaseH_domain"/>
</dbReference>
<dbReference type="PANTHER" id="PTHR33481">
    <property type="entry name" value="REVERSE TRANSCRIPTASE"/>
    <property type="match status" value="1"/>
</dbReference>
<evidence type="ECO:0000256" key="1">
    <source>
        <dbReference type="SAM" id="Coils"/>
    </source>
</evidence>
<dbReference type="GO" id="GO:0003676">
    <property type="term" value="F:nucleic acid binding"/>
    <property type="evidence" value="ECO:0007669"/>
    <property type="project" value="InterPro"/>
</dbReference>
<feature type="region of interest" description="Disordered" evidence="2">
    <location>
        <begin position="976"/>
        <end position="1000"/>
    </location>
</feature>
<dbReference type="SUPFAM" id="SSF56219">
    <property type="entry name" value="DNase I-like"/>
    <property type="match status" value="1"/>
</dbReference>
<dbReference type="CDD" id="cd01650">
    <property type="entry name" value="RT_nLTR_like"/>
    <property type="match status" value="1"/>
</dbReference>
<evidence type="ECO:0000256" key="2">
    <source>
        <dbReference type="SAM" id="MobiDB-lite"/>
    </source>
</evidence>
<dbReference type="SUPFAM" id="SSF53098">
    <property type="entry name" value="Ribonuclease H-like"/>
    <property type="match status" value="1"/>
</dbReference>
<feature type="domain" description="Reverse transcriptase" evidence="3">
    <location>
        <begin position="493"/>
        <end position="779"/>
    </location>
</feature>
<gene>
    <name evidence="5" type="ORF">Agabi119p4_2586</name>
</gene>
<feature type="compositionally biased region" description="Polar residues" evidence="2">
    <location>
        <begin position="978"/>
        <end position="992"/>
    </location>
</feature>
<dbReference type="Pfam" id="PF00078">
    <property type="entry name" value="RVT_1"/>
    <property type="match status" value="1"/>
</dbReference>
<dbReference type="SUPFAM" id="SSF56672">
    <property type="entry name" value="DNA/RNA polymerases"/>
    <property type="match status" value="1"/>
</dbReference>
<feature type="coiled-coil region" evidence="1">
    <location>
        <begin position="269"/>
        <end position="335"/>
    </location>
</feature>
<proteinExistence type="predicted"/>
<accession>A0A8H7KKH4</accession>